<name>A0ABT8RZ85_9BURK</name>
<protein>
    <submittedName>
        <fullName evidence="1">Uncharacterized protein</fullName>
    </submittedName>
</protein>
<feature type="non-terminal residue" evidence="1">
    <location>
        <position position="1"/>
    </location>
</feature>
<organism evidence="1 2">
    <name type="scientific">Variovorax ginsengisoli</name>
    <dbReference type="NCBI Taxonomy" id="363844"/>
    <lineage>
        <taxon>Bacteria</taxon>
        <taxon>Pseudomonadati</taxon>
        <taxon>Pseudomonadota</taxon>
        <taxon>Betaproteobacteria</taxon>
        <taxon>Burkholderiales</taxon>
        <taxon>Comamonadaceae</taxon>
        <taxon>Variovorax</taxon>
    </lineage>
</organism>
<evidence type="ECO:0000313" key="1">
    <source>
        <dbReference type="EMBL" id="MDO1531988.1"/>
    </source>
</evidence>
<proteinExistence type="predicted"/>
<sequence length="74" mass="8630">ATQQWVMDPTALSDDELFRNCQELRVQATRGDQNAMHEARVMEAEARRRFQAATTIAAPMAALPIGRRPWWRFW</sequence>
<comment type="caution">
    <text evidence="1">The sequence shown here is derived from an EMBL/GenBank/DDBJ whole genome shotgun (WGS) entry which is preliminary data.</text>
</comment>
<gene>
    <name evidence="1" type="ORF">Q2T77_06790</name>
</gene>
<reference evidence="1" key="1">
    <citation type="submission" date="2023-06" db="EMBL/GenBank/DDBJ databases">
        <authorList>
            <person name="Jiang Y."/>
            <person name="Liu Q."/>
        </authorList>
    </citation>
    <scope>NUCLEOTIDE SEQUENCE</scope>
    <source>
        <strain evidence="1">CGMCC 1.12090</strain>
    </source>
</reference>
<accession>A0ABT8RZ85</accession>
<dbReference type="EMBL" id="JAUKVY010000003">
    <property type="protein sequence ID" value="MDO1531988.1"/>
    <property type="molecule type" value="Genomic_DNA"/>
</dbReference>
<keyword evidence="2" id="KW-1185">Reference proteome</keyword>
<dbReference type="Proteomes" id="UP001169027">
    <property type="component" value="Unassembled WGS sequence"/>
</dbReference>
<evidence type="ECO:0000313" key="2">
    <source>
        <dbReference type="Proteomes" id="UP001169027"/>
    </source>
</evidence>
<dbReference type="RefSeq" id="WP_301805740.1">
    <property type="nucleotide sequence ID" value="NZ_JAUJZH010000003.1"/>
</dbReference>